<comment type="caution">
    <text evidence="2">The sequence shown here is derived from an EMBL/GenBank/DDBJ whole genome shotgun (WGS) entry which is preliminary data.</text>
</comment>
<sequence length="138" mass="15405">MTEERTMGNLQILPSLLGQYRSVRPLDRPTPEDVCCFHPLDCPTPEDVFHQVNQSPHSLYAPLCRCVWWPALPMCAVSVRCSAPHRICNQFAQSMPLPEDVSSAARTHAEYVSSTHPRPPPVCPIGPPCSQKPFSLDQ</sequence>
<reference evidence="2" key="1">
    <citation type="journal article" date="2015" name="Genome Biol. Evol.">
        <title>Organellar Genomes of White Spruce (Picea glauca): Assembly and Annotation.</title>
        <authorList>
            <person name="Jackman S.D."/>
            <person name="Warren R.L."/>
            <person name="Gibb E.A."/>
            <person name="Vandervalk B.P."/>
            <person name="Mohamadi H."/>
            <person name="Chu J."/>
            <person name="Raymond A."/>
            <person name="Pleasance S."/>
            <person name="Coope R."/>
            <person name="Wildung M.R."/>
            <person name="Ritland C.E."/>
            <person name="Bousquet J."/>
            <person name="Jones S.J."/>
            <person name="Bohlmann J."/>
            <person name="Birol I."/>
        </authorList>
    </citation>
    <scope>NUCLEOTIDE SEQUENCE [LARGE SCALE GENOMIC DNA]</scope>
    <source>
        <tissue evidence="2">Flushing bud</tissue>
    </source>
</reference>
<gene>
    <name evidence="2" type="ORF">ABT39_MTgene302</name>
</gene>
<organism evidence="2">
    <name type="scientific">Picea glauca</name>
    <name type="common">White spruce</name>
    <name type="synonym">Pinus glauca</name>
    <dbReference type="NCBI Taxonomy" id="3330"/>
    <lineage>
        <taxon>Eukaryota</taxon>
        <taxon>Viridiplantae</taxon>
        <taxon>Streptophyta</taxon>
        <taxon>Embryophyta</taxon>
        <taxon>Tracheophyta</taxon>
        <taxon>Spermatophyta</taxon>
        <taxon>Pinopsida</taxon>
        <taxon>Pinidae</taxon>
        <taxon>Conifers I</taxon>
        <taxon>Pinales</taxon>
        <taxon>Pinaceae</taxon>
        <taxon>Picea</taxon>
    </lineage>
</organism>
<accession>A0A101M3V5</accession>
<protein>
    <submittedName>
        <fullName evidence="2">Uncharacterized protein</fullName>
    </submittedName>
</protein>
<keyword evidence="2" id="KW-0496">Mitochondrion</keyword>
<evidence type="ECO:0000256" key="1">
    <source>
        <dbReference type="SAM" id="MobiDB-lite"/>
    </source>
</evidence>
<dbReference type="EMBL" id="LKAM01000001">
    <property type="protein sequence ID" value="KUM50459.1"/>
    <property type="molecule type" value="Genomic_DNA"/>
</dbReference>
<geneLocation type="mitochondrion" evidence="2"/>
<dbReference type="AlphaFoldDB" id="A0A101M3V5"/>
<feature type="compositionally biased region" description="Pro residues" evidence="1">
    <location>
        <begin position="117"/>
        <end position="127"/>
    </location>
</feature>
<name>A0A101M3V5_PICGL</name>
<evidence type="ECO:0000313" key="2">
    <source>
        <dbReference type="EMBL" id="KUM50459.1"/>
    </source>
</evidence>
<proteinExistence type="predicted"/>
<feature type="region of interest" description="Disordered" evidence="1">
    <location>
        <begin position="106"/>
        <end position="138"/>
    </location>
</feature>